<dbReference type="Proteomes" id="UP000299102">
    <property type="component" value="Unassembled WGS sequence"/>
</dbReference>
<comment type="caution">
    <text evidence="2">The sequence shown here is derived from an EMBL/GenBank/DDBJ whole genome shotgun (WGS) entry which is preliminary data.</text>
</comment>
<dbReference type="EMBL" id="BGZK01003433">
    <property type="protein sequence ID" value="GBP01212.1"/>
    <property type="molecule type" value="Genomic_DNA"/>
</dbReference>
<evidence type="ECO:0000256" key="1">
    <source>
        <dbReference type="SAM" id="MobiDB-lite"/>
    </source>
</evidence>
<proteinExistence type="predicted"/>
<accession>A0A4C1SGF8</accession>
<protein>
    <submittedName>
        <fullName evidence="2">Uncharacterized protein</fullName>
    </submittedName>
</protein>
<evidence type="ECO:0000313" key="2">
    <source>
        <dbReference type="EMBL" id="GBP01212.1"/>
    </source>
</evidence>
<gene>
    <name evidence="2" type="ORF">EVAR_84482_1</name>
</gene>
<sequence length="112" mass="12589">MRRPRPAVGVRRHAYLRRWRLLRRALVSLSKRKSHSRNDGTATLRNTFPQLNTLTSQLQDGRTALSHGQPSLARPGVVLSRNTRAEINEIDRLRNKRITGGPAASSADDARS</sequence>
<name>A0A4C1SGF8_EUMVA</name>
<feature type="region of interest" description="Disordered" evidence="1">
    <location>
        <begin position="93"/>
        <end position="112"/>
    </location>
</feature>
<dbReference type="AlphaFoldDB" id="A0A4C1SGF8"/>
<reference evidence="2 3" key="1">
    <citation type="journal article" date="2019" name="Commun. Biol.">
        <title>The bagworm genome reveals a unique fibroin gene that provides high tensile strength.</title>
        <authorList>
            <person name="Kono N."/>
            <person name="Nakamura H."/>
            <person name="Ohtoshi R."/>
            <person name="Tomita M."/>
            <person name="Numata K."/>
            <person name="Arakawa K."/>
        </authorList>
    </citation>
    <scope>NUCLEOTIDE SEQUENCE [LARGE SCALE GENOMIC DNA]</scope>
</reference>
<organism evidence="2 3">
    <name type="scientific">Eumeta variegata</name>
    <name type="common">Bagworm moth</name>
    <name type="synonym">Eumeta japonica</name>
    <dbReference type="NCBI Taxonomy" id="151549"/>
    <lineage>
        <taxon>Eukaryota</taxon>
        <taxon>Metazoa</taxon>
        <taxon>Ecdysozoa</taxon>
        <taxon>Arthropoda</taxon>
        <taxon>Hexapoda</taxon>
        <taxon>Insecta</taxon>
        <taxon>Pterygota</taxon>
        <taxon>Neoptera</taxon>
        <taxon>Endopterygota</taxon>
        <taxon>Lepidoptera</taxon>
        <taxon>Glossata</taxon>
        <taxon>Ditrysia</taxon>
        <taxon>Tineoidea</taxon>
        <taxon>Psychidae</taxon>
        <taxon>Oiketicinae</taxon>
        <taxon>Eumeta</taxon>
    </lineage>
</organism>
<keyword evidence="3" id="KW-1185">Reference proteome</keyword>
<evidence type="ECO:0000313" key="3">
    <source>
        <dbReference type="Proteomes" id="UP000299102"/>
    </source>
</evidence>